<dbReference type="RefSeq" id="WP_013405113.1">
    <property type="nucleotide sequence ID" value="NC_014654.1"/>
</dbReference>
<keyword evidence="2" id="KW-1185">Reference proteome</keyword>
<reference evidence="1 2" key="1">
    <citation type="submission" date="2010-11" db="EMBL/GenBank/DDBJ databases">
        <title>Complete sequence of Halanaerobium sp. sapolanicus.</title>
        <authorList>
            <consortium name="US DOE Joint Genome Institute"/>
            <person name="Lucas S."/>
            <person name="Copeland A."/>
            <person name="Lapidus A."/>
            <person name="Cheng J.-F."/>
            <person name="Bruce D."/>
            <person name="Goodwin L."/>
            <person name="Pitluck S."/>
            <person name="Davenport K."/>
            <person name="Detter J.C."/>
            <person name="Han C."/>
            <person name="Tapia R."/>
            <person name="Land M."/>
            <person name="Hauser L."/>
            <person name="Jeffries C."/>
            <person name="Kyrpides N."/>
            <person name="Ivanova N."/>
            <person name="Mikhailova N."/>
            <person name="Begemann M.B."/>
            <person name="Mormile M.R."/>
            <person name="Wall J.D."/>
            <person name="Elias D.A."/>
            <person name="Woyke T."/>
        </authorList>
    </citation>
    <scope>NUCLEOTIDE SEQUENCE [LARGE SCALE GENOMIC DNA]</scope>
    <source>
        <strain evidence="2">sapolanicus</strain>
    </source>
</reference>
<dbReference type="AlphaFoldDB" id="E4RPI4"/>
<name>E4RPI4_HALHG</name>
<gene>
    <name evidence="1" type="ordered locus">Halsa_0539</name>
</gene>
<evidence type="ECO:0000313" key="1">
    <source>
        <dbReference type="EMBL" id="ADQ14007.1"/>
    </source>
</evidence>
<dbReference type="HOGENOM" id="CLU_2954130_0_0_9"/>
<evidence type="ECO:0000313" key="2">
    <source>
        <dbReference type="Proteomes" id="UP000007434"/>
    </source>
</evidence>
<reference evidence="1 2" key="2">
    <citation type="journal article" date="2011" name="J. Bacteriol.">
        <title>Complete Genome Sequence of the Haloalkaliphilic, Hydrogen Producing Halanaerobium hydrogenoformans.</title>
        <authorList>
            <person name="Brown S.D."/>
            <person name="Begemann M.B."/>
            <person name="Mormile M.R."/>
            <person name="Wall J.D."/>
            <person name="Han C.S."/>
            <person name="Goodwin L.A."/>
            <person name="Pitluck S."/>
            <person name="Land M.L."/>
            <person name="Hauser L.J."/>
            <person name="Elias D.A."/>
        </authorList>
    </citation>
    <scope>NUCLEOTIDE SEQUENCE [LARGE SCALE GENOMIC DNA]</scope>
    <source>
        <strain evidence="2">sapolanicus</strain>
    </source>
</reference>
<dbReference type="Proteomes" id="UP000007434">
    <property type="component" value="Chromosome"/>
</dbReference>
<accession>E4RPI4</accession>
<sequence length="59" mass="6707">MGKVIAVIIILFVLMVILTLSSYISAADFDSAARINLREITEDDFIVIYQINPLEKDKY</sequence>
<dbReference type="KEGG" id="has:Halsa_0539"/>
<dbReference type="EMBL" id="CP002304">
    <property type="protein sequence ID" value="ADQ14007.1"/>
    <property type="molecule type" value="Genomic_DNA"/>
</dbReference>
<protein>
    <submittedName>
        <fullName evidence="1">Uncharacterized protein</fullName>
    </submittedName>
</protein>
<organism evidence="1 2">
    <name type="scientific">Halanaerobium hydrogeniformans</name>
    <name type="common">Halanaerobium sp. (strain sapolanicus)</name>
    <dbReference type="NCBI Taxonomy" id="656519"/>
    <lineage>
        <taxon>Bacteria</taxon>
        <taxon>Bacillati</taxon>
        <taxon>Bacillota</taxon>
        <taxon>Clostridia</taxon>
        <taxon>Halanaerobiales</taxon>
        <taxon>Halanaerobiaceae</taxon>
        <taxon>Halanaerobium</taxon>
    </lineage>
</organism>
<proteinExistence type="predicted"/>